<evidence type="ECO:0000313" key="1">
    <source>
        <dbReference type="EMBL" id="CEK59709.1"/>
    </source>
</evidence>
<name>A0A0B6YTW7_9EUPU</name>
<protein>
    <submittedName>
        <fullName evidence="1">Uncharacterized protein</fullName>
    </submittedName>
</protein>
<dbReference type="PANTHER" id="PTHR46088:SF1">
    <property type="entry name" value="TUBULIN--TYROSINE LIGASE-LIKE PROTEIN 12"/>
    <property type="match status" value="1"/>
</dbReference>
<dbReference type="PANTHER" id="PTHR46088">
    <property type="entry name" value="TUBULIN--TYROSINE LIGASE-LIKE PROTEIN 12"/>
    <property type="match status" value="1"/>
</dbReference>
<accession>A0A0B6YTW7</accession>
<reference evidence="1" key="1">
    <citation type="submission" date="2014-12" db="EMBL/GenBank/DDBJ databases">
        <title>Insight into the proteome of Arion vulgaris.</title>
        <authorList>
            <person name="Aradska J."/>
            <person name="Bulat T."/>
            <person name="Smidak R."/>
            <person name="Sarate P."/>
            <person name="Gangsoo J."/>
            <person name="Sialana F."/>
            <person name="Bilban M."/>
            <person name="Lubec G."/>
        </authorList>
    </citation>
    <scope>NUCLEOTIDE SEQUENCE</scope>
    <source>
        <tissue evidence="1">Skin</tissue>
    </source>
</reference>
<dbReference type="GO" id="GO:0005737">
    <property type="term" value="C:cytoplasm"/>
    <property type="evidence" value="ECO:0007669"/>
    <property type="project" value="TreeGrafter"/>
</dbReference>
<dbReference type="EMBL" id="HACG01012844">
    <property type="protein sequence ID" value="CEK59709.1"/>
    <property type="molecule type" value="Transcribed_RNA"/>
</dbReference>
<feature type="non-terminal residue" evidence="1">
    <location>
        <position position="1"/>
    </location>
</feature>
<feature type="non-terminal residue" evidence="1">
    <location>
        <position position="112"/>
    </location>
</feature>
<dbReference type="AlphaFoldDB" id="A0A0B6YTW7"/>
<proteinExistence type="predicted"/>
<sequence length="112" mass="12971">EDSPYFKRYTQMETRPLSDVAFPGLAKDKNPKVYIEYAVLKDNLTDKRFDIVDDPADADILWYFSHYHDFKKFSETRPSCLINQFPCENVVTVKDLLAIAARRATPSESDES</sequence>
<organism evidence="1">
    <name type="scientific">Arion vulgaris</name>
    <dbReference type="NCBI Taxonomy" id="1028688"/>
    <lineage>
        <taxon>Eukaryota</taxon>
        <taxon>Metazoa</taxon>
        <taxon>Spiralia</taxon>
        <taxon>Lophotrochozoa</taxon>
        <taxon>Mollusca</taxon>
        <taxon>Gastropoda</taxon>
        <taxon>Heterobranchia</taxon>
        <taxon>Euthyneura</taxon>
        <taxon>Panpulmonata</taxon>
        <taxon>Eupulmonata</taxon>
        <taxon>Stylommatophora</taxon>
        <taxon>Helicina</taxon>
        <taxon>Arionoidea</taxon>
        <taxon>Arionidae</taxon>
        <taxon>Arion</taxon>
    </lineage>
</organism>
<gene>
    <name evidence="1" type="primary">ORF37191</name>
</gene>
<dbReference type="InterPro" id="IPR027749">
    <property type="entry name" value="TTLL12"/>
</dbReference>